<dbReference type="Pfam" id="PF00486">
    <property type="entry name" value="Trans_reg_C"/>
    <property type="match status" value="1"/>
</dbReference>
<proteinExistence type="predicted"/>
<dbReference type="GO" id="GO:0000156">
    <property type="term" value="F:phosphorelay response regulator activity"/>
    <property type="evidence" value="ECO:0007669"/>
    <property type="project" value="TreeGrafter"/>
</dbReference>
<evidence type="ECO:0000259" key="9">
    <source>
        <dbReference type="PROSITE" id="PS51755"/>
    </source>
</evidence>
<dbReference type="InterPro" id="IPR039420">
    <property type="entry name" value="WalR-like"/>
</dbReference>
<evidence type="ECO:0000259" key="8">
    <source>
        <dbReference type="PROSITE" id="PS50110"/>
    </source>
</evidence>
<evidence type="ECO:0000256" key="1">
    <source>
        <dbReference type="ARBA" id="ARBA00022553"/>
    </source>
</evidence>
<evidence type="ECO:0000256" key="5">
    <source>
        <dbReference type="ARBA" id="ARBA00023163"/>
    </source>
</evidence>
<dbReference type="SUPFAM" id="SSF52172">
    <property type="entry name" value="CheY-like"/>
    <property type="match status" value="1"/>
</dbReference>
<feature type="domain" description="Response regulatory" evidence="8">
    <location>
        <begin position="21"/>
        <end position="137"/>
    </location>
</feature>
<evidence type="ECO:0000256" key="3">
    <source>
        <dbReference type="ARBA" id="ARBA00023015"/>
    </source>
</evidence>
<accession>A0A5K7ZPB0</accession>
<dbReference type="CDD" id="cd00383">
    <property type="entry name" value="trans_reg_C"/>
    <property type="match status" value="1"/>
</dbReference>
<dbReference type="InterPro" id="IPR001789">
    <property type="entry name" value="Sig_transdc_resp-reg_receiver"/>
</dbReference>
<dbReference type="InterPro" id="IPR016032">
    <property type="entry name" value="Sig_transdc_resp-reg_C-effctor"/>
</dbReference>
<dbReference type="PANTHER" id="PTHR48111:SF1">
    <property type="entry name" value="TWO-COMPONENT RESPONSE REGULATOR ORR33"/>
    <property type="match status" value="1"/>
</dbReference>
<dbReference type="InterPro" id="IPR001867">
    <property type="entry name" value="OmpR/PhoB-type_DNA-bd"/>
</dbReference>
<protein>
    <submittedName>
        <fullName evidence="10">DNA-binding response regulator</fullName>
    </submittedName>
</protein>
<dbReference type="Gene3D" id="3.40.50.2300">
    <property type="match status" value="1"/>
</dbReference>
<dbReference type="GO" id="GO:0005829">
    <property type="term" value="C:cytosol"/>
    <property type="evidence" value="ECO:0007669"/>
    <property type="project" value="TreeGrafter"/>
</dbReference>
<keyword evidence="2" id="KW-0902">Two-component regulatory system</keyword>
<dbReference type="Gene3D" id="6.10.250.690">
    <property type="match status" value="1"/>
</dbReference>
<dbReference type="SMART" id="SM00448">
    <property type="entry name" value="REC"/>
    <property type="match status" value="1"/>
</dbReference>
<reference evidence="10 11" key="1">
    <citation type="submission" date="2019-11" db="EMBL/GenBank/DDBJ databases">
        <title>Comparative genomics of hydrocarbon-degrading Desulfosarcina strains.</title>
        <authorList>
            <person name="Watanabe M."/>
            <person name="Kojima H."/>
            <person name="Fukui M."/>
        </authorList>
    </citation>
    <scope>NUCLEOTIDE SEQUENCE [LARGE SCALE GENOMIC DNA]</scope>
    <source>
        <strain evidence="10 11">28bB2T</strain>
    </source>
</reference>
<dbReference type="PROSITE" id="PS51755">
    <property type="entry name" value="OMPR_PHOB"/>
    <property type="match status" value="1"/>
</dbReference>
<evidence type="ECO:0000256" key="7">
    <source>
        <dbReference type="PROSITE-ProRule" id="PRU01091"/>
    </source>
</evidence>
<gene>
    <name evidence="10" type="primary">drrA</name>
    <name evidence="10" type="ORF">DSCO28_12760</name>
</gene>
<dbReference type="FunFam" id="3.40.50.2300:FF:000001">
    <property type="entry name" value="DNA-binding response regulator PhoB"/>
    <property type="match status" value="1"/>
</dbReference>
<dbReference type="InterPro" id="IPR036388">
    <property type="entry name" value="WH-like_DNA-bd_sf"/>
</dbReference>
<dbReference type="Proteomes" id="UP000425960">
    <property type="component" value="Chromosome"/>
</dbReference>
<dbReference type="SUPFAM" id="SSF46894">
    <property type="entry name" value="C-terminal effector domain of the bipartite response regulators"/>
    <property type="match status" value="1"/>
</dbReference>
<dbReference type="EMBL" id="AP021876">
    <property type="protein sequence ID" value="BBO80710.1"/>
    <property type="molecule type" value="Genomic_DNA"/>
</dbReference>
<dbReference type="PROSITE" id="PS50110">
    <property type="entry name" value="RESPONSE_REGULATORY"/>
    <property type="match status" value="1"/>
</dbReference>
<feature type="modified residue" description="4-aspartylphosphate" evidence="6">
    <location>
        <position position="70"/>
    </location>
</feature>
<dbReference type="AlphaFoldDB" id="A0A5K7ZPB0"/>
<organism evidence="10 11">
    <name type="scientific">Desulfosarcina ovata subsp. sediminis</name>
    <dbReference type="NCBI Taxonomy" id="885957"/>
    <lineage>
        <taxon>Bacteria</taxon>
        <taxon>Pseudomonadati</taxon>
        <taxon>Thermodesulfobacteriota</taxon>
        <taxon>Desulfobacteria</taxon>
        <taxon>Desulfobacterales</taxon>
        <taxon>Desulfosarcinaceae</taxon>
        <taxon>Desulfosarcina</taxon>
    </lineage>
</organism>
<sequence>MAVEVFATPIPSNGNRMKKEKILVVDDEEDILELVRYNLAREGYTVVCAASGEEALQAAEAEPLDLIILDLMLPGIDGLEVARRFRQNSRTKETPIVMLTAKGEEADVVAGLELGADDYVTKPFSPRILIARMRAVIRRRSGLSEMNGDVLQVRELAIHPGRRHVTANGQSLDLTYTEFQVLFFLAKRPGWVFTRTQIVDAVRGDDYPVTDRSVDVQIVGLRKKLGRFGHYIETVRGVGYRFIES</sequence>
<evidence type="ECO:0000256" key="6">
    <source>
        <dbReference type="PROSITE-ProRule" id="PRU00169"/>
    </source>
</evidence>
<dbReference type="Gene3D" id="1.10.10.10">
    <property type="entry name" value="Winged helix-like DNA-binding domain superfamily/Winged helix DNA-binding domain"/>
    <property type="match status" value="1"/>
</dbReference>
<dbReference type="InterPro" id="IPR011006">
    <property type="entry name" value="CheY-like_superfamily"/>
</dbReference>
<dbReference type="GO" id="GO:0000976">
    <property type="term" value="F:transcription cis-regulatory region binding"/>
    <property type="evidence" value="ECO:0007669"/>
    <property type="project" value="TreeGrafter"/>
</dbReference>
<feature type="domain" description="OmpR/PhoB-type" evidence="9">
    <location>
        <begin position="148"/>
        <end position="244"/>
    </location>
</feature>
<evidence type="ECO:0000313" key="10">
    <source>
        <dbReference type="EMBL" id="BBO80710.1"/>
    </source>
</evidence>
<evidence type="ECO:0000256" key="2">
    <source>
        <dbReference type="ARBA" id="ARBA00023012"/>
    </source>
</evidence>
<keyword evidence="3" id="KW-0805">Transcription regulation</keyword>
<dbReference type="SMART" id="SM00862">
    <property type="entry name" value="Trans_reg_C"/>
    <property type="match status" value="1"/>
</dbReference>
<evidence type="ECO:0000313" key="11">
    <source>
        <dbReference type="Proteomes" id="UP000425960"/>
    </source>
</evidence>
<keyword evidence="5" id="KW-0804">Transcription</keyword>
<feature type="DNA-binding region" description="OmpR/PhoB-type" evidence="7">
    <location>
        <begin position="148"/>
        <end position="244"/>
    </location>
</feature>
<dbReference type="GO" id="GO:0032993">
    <property type="term" value="C:protein-DNA complex"/>
    <property type="evidence" value="ECO:0007669"/>
    <property type="project" value="TreeGrafter"/>
</dbReference>
<dbReference type="Pfam" id="PF00072">
    <property type="entry name" value="Response_reg"/>
    <property type="match status" value="1"/>
</dbReference>
<name>A0A5K7ZPB0_9BACT</name>
<dbReference type="PANTHER" id="PTHR48111">
    <property type="entry name" value="REGULATOR OF RPOS"/>
    <property type="match status" value="1"/>
</dbReference>
<evidence type="ECO:0000256" key="4">
    <source>
        <dbReference type="ARBA" id="ARBA00023125"/>
    </source>
</evidence>
<keyword evidence="4 7" id="KW-0238">DNA-binding</keyword>
<keyword evidence="1 6" id="KW-0597">Phosphoprotein</keyword>
<dbReference type="GO" id="GO:0006355">
    <property type="term" value="P:regulation of DNA-templated transcription"/>
    <property type="evidence" value="ECO:0007669"/>
    <property type="project" value="InterPro"/>
</dbReference>
<dbReference type="KEGG" id="dov:DSCO28_12760"/>